<protein>
    <submittedName>
        <fullName evidence="1">Uncharacterized protein</fullName>
    </submittedName>
</protein>
<sequence>MTYLSTLQKQTPTPQVQYLHSTLDTGGAINVEPLSVPWHYSPGLANSGHQLLDDRCVILSLSHGTFRNQSVPQGAYWLQSKGRFTLDVAANVMGECGGSEAQLPLSQKSGYMGEGLYCMFEKLSERASWSHTGRGGVMWL</sequence>
<dbReference type="EMBL" id="HBGA01057035">
    <property type="protein sequence ID" value="CAD9009913.1"/>
    <property type="molecule type" value="Transcribed_RNA"/>
</dbReference>
<reference evidence="1" key="1">
    <citation type="submission" date="2021-01" db="EMBL/GenBank/DDBJ databases">
        <authorList>
            <person name="Corre E."/>
            <person name="Pelletier E."/>
            <person name="Niang G."/>
            <person name="Scheremetjew M."/>
            <person name="Finn R."/>
            <person name="Kale V."/>
            <person name="Holt S."/>
            <person name="Cochrane G."/>
            <person name="Meng A."/>
            <person name="Brown T."/>
            <person name="Cohen L."/>
        </authorList>
    </citation>
    <scope>NUCLEOTIDE SEQUENCE</scope>
    <source>
        <strain evidence="1">NIES-381</strain>
    </source>
</reference>
<gene>
    <name evidence="1" type="ORF">EGYM00392_LOCUS21008</name>
    <name evidence="2" type="ORF">EGYM00392_LOCUS21009</name>
</gene>
<dbReference type="EMBL" id="HBGA01057036">
    <property type="protein sequence ID" value="CAD9009914.1"/>
    <property type="molecule type" value="Transcribed_RNA"/>
</dbReference>
<name>A0A6U7ZYF6_9EUGL</name>
<evidence type="ECO:0000313" key="1">
    <source>
        <dbReference type="EMBL" id="CAD9009913.1"/>
    </source>
</evidence>
<proteinExistence type="predicted"/>
<accession>A0A6U7ZYF6</accession>
<evidence type="ECO:0000313" key="2">
    <source>
        <dbReference type="EMBL" id="CAD9009914.1"/>
    </source>
</evidence>
<dbReference type="AlphaFoldDB" id="A0A6U7ZYF6"/>
<organism evidence="1">
    <name type="scientific">Eutreptiella gymnastica</name>
    <dbReference type="NCBI Taxonomy" id="73025"/>
    <lineage>
        <taxon>Eukaryota</taxon>
        <taxon>Discoba</taxon>
        <taxon>Euglenozoa</taxon>
        <taxon>Euglenida</taxon>
        <taxon>Spirocuta</taxon>
        <taxon>Euglenophyceae</taxon>
        <taxon>Eutreptiales</taxon>
        <taxon>Eutreptiaceae</taxon>
        <taxon>Eutreptiella</taxon>
    </lineage>
</organism>